<dbReference type="EMBL" id="AP021861">
    <property type="protein sequence ID" value="BBO31603.1"/>
    <property type="molecule type" value="Genomic_DNA"/>
</dbReference>
<keyword evidence="1" id="KW-0472">Membrane</keyword>
<proteinExistence type="predicted"/>
<dbReference type="Proteomes" id="UP000326837">
    <property type="component" value="Chromosome"/>
</dbReference>
<accession>A0A5K7XBB4</accession>
<sequence length="92" mass="8895">MNAGVANGTAMSGGSTAVASLGVVSLAVACCILGDSCTAGEREFAGKIVDRWWITASAGGVVIAAASIGFVAFGLPQHLRTLDAPPSSGGSG</sequence>
<keyword evidence="3" id="KW-1185">Reference proteome</keyword>
<keyword evidence="1" id="KW-1133">Transmembrane helix</keyword>
<gene>
    <name evidence="2" type="ORF">PLANPX_1215</name>
</gene>
<reference evidence="3" key="1">
    <citation type="submission" date="2019-10" db="EMBL/GenBank/DDBJ databases">
        <title>Lacipirellula parvula gen. nov., sp. nov., representing a lineage of planctomycetes widespread in freshwater anoxic habitats, and description of the family Lacipirellulaceae.</title>
        <authorList>
            <person name="Dedysh S.N."/>
            <person name="Kulichevskaya I.S."/>
            <person name="Beletsky A.V."/>
            <person name="Rakitin A.L."/>
            <person name="Mardanov A.V."/>
            <person name="Ivanova A.A."/>
            <person name="Saltykova V.X."/>
            <person name="Rijpstra W.I.C."/>
            <person name="Sinninghe Damste J.S."/>
            <person name="Ravin N.V."/>
        </authorList>
    </citation>
    <scope>NUCLEOTIDE SEQUENCE [LARGE SCALE GENOMIC DNA]</scope>
    <source>
        <strain evidence="3">PX69</strain>
    </source>
</reference>
<protein>
    <submittedName>
        <fullName evidence="2">Uncharacterized protein</fullName>
    </submittedName>
</protein>
<name>A0A5K7XBB4_9BACT</name>
<organism evidence="2 3">
    <name type="scientific">Lacipirellula parvula</name>
    <dbReference type="NCBI Taxonomy" id="2650471"/>
    <lineage>
        <taxon>Bacteria</taxon>
        <taxon>Pseudomonadati</taxon>
        <taxon>Planctomycetota</taxon>
        <taxon>Planctomycetia</taxon>
        <taxon>Pirellulales</taxon>
        <taxon>Lacipirellulaceae</taxon>
        <taxon>Lacipirellula</taxon>
    </lineage>
</organism>
<dbReference type="AlphaFoldDB" id="A0A5K7XBB4"/>
<evidence type="ECO:0000313" key="2">
    <source>
        <dbReference type="EMBL" id="BBO31603.1"/>
    </source>
</evidence>
<dbReference type="KEGG" id="lpav:PLANPX_1215"/>
<evidence type="ECO:0000256" key="1">
    <source>
        <dbReference type="SAM" id="Phobius"/>
    </source>
</evidence>
<evidence type="ECO:0000313" key="3">
    <source>
        <dbReference type="Proteomes" id="UP000326837"/>
    </source>
</evidence>
<feature type="transmembrane region" description="Helical" evidence="1">
    <location>
        <begin position="52"/>
        <end position="75"/>
    </location>
</feature>
<keyword evidence="1" id="KW-0812">Transmembrane</keyword>
<feature type="transmembrane region" description="Helical" evidence="1">
    <location>
        <begin position="17"/>
        <end position="40"/>
    </location>
</feature>